<dbReference type="Gene3D" id="3.30.360.10">
    <property type="entry name" value="Dihydrodipicolinate Reductase, domain 2"/>
    <property type="match status" value="1"/>
</dbReference>
<dbReference type="InterPro" id="IPR036291">
    <property type="entry name" value="NAD(P)-bd_dom_sf"/>
</dbReference>
<reference evidence="3" key="1">
    <citation type="submission" date="2023-07" db="EMBL/GenBank/DDBJ databases">
        <title>Genomic Encyclopedia of Type Strains, Phase IV (KMG-IV): sequencing the most valuable type-strain genomes for metagenomic binning, comparative biology and taxonomic classification.</title>
        <authorList>
            <person name="Goeker M."/>
        </authorList>
    </citation>
    <scope>NUCLEOTIDE SEQUENCE</scope>
    <source>
        <strain evidence="3">DSM 24202</strain>
    </source>
</reference>
<dbReference type="Pfam" id="PF01408">
    <property type="entry name" value="GFO_IDH_MocA"/>
    <property type="match status" value="1"/>
</dbReference>
<dbReference type="SUPFAM" id="SSF55347">
    <property type="entry name" value="Glyceraldehyde-3-phosphate dehydrogenase-like, C-terminal domain"/>
    <property type="match status" value="1"/>
</dbReference>
<evidence type="ECO:0000259" key="1">
    <source>
        <dbReference type="Pfam" id="PF01408"/>
    </source>
</evidence>
<protein>
    <submittedName>
        <fullName evidence="3">Dehydrogenase</fullName>
    </submittedName>
</protein>
<proteinExistence type="predicted"/>
<evidence type="ECO:0000259" key="2">
    <source>
        <dbReference type="Pfam" id="PF22725"/>
    </source>
</evidence>
<dbReference type="Gene3D" id="3.40.50.720">
    <property type="entry name" value="NAD(P)-binding Rossmann-like Domain"/>
    <property type="match status" value="1"/>
</dbReference>
<accession>A0AAE3VI16</accession>
<evidence type="ECO:0000313" key="3">
    <source>
        <dbReference type="EMBL" id="MDQ0290761.1"/>
    </source>
</evidence>
<dbReference type="EMBL" id="JAUSVL010000001">
    <property type="protein sequence ID" value="MDQ0290761.1"/>
    <property type="molecule type" value="Genomic_DNA"/>
</dbReference>
<dbReference type="PANTHER" id="PTHR43377">
    <property type="entry name" value="BILIVERDIN REDUCTASE A"/>
    <property type="match status" value="1"/>
</dbReference>
<dbReference type="Pfam" id="PF22725">
    <property type="entry name" value="GFO_IDH_MocA_C3"/>
    <property type="match status" value="1"/>
</dbReference>
<feature type="domain" description="Gfo/Idh/MocA-like oxidoreductase N-terminal" evidence="1">
    <location>
        <begin position="3"/>
        <end position="124"/>
    </location>
</feature>
<dbReference type="InterPro" id="IPR051450">
    <property type="entry name" value="Gfo/Idh/MocA_Oxidoreductases"/>
</dbReference>
<sequence>MSLRVAVIGCGPIGNRHADLYQADPLAELVAVCDIRKDRCDTAAQRLGVPGFYDAPTMLATIKPDLVSVATGGIEYGSDHYLPTIQALAAGCHVLCEKPICNTIPEAEKMVACAKKHQRCFAIDFNHRFTDAAKVAKKWVDDGLIGHQLFINMSMWIKNPNESSPFYMIKALNPHSVDVMRHFGGDICAVHAFCTTAPGRTIHTTMSMNVRFTSGAVGHLSASYDIERGHPMERCEVAGVKGRLVLDDMWREATLYPAGNPIKQVYTNPVFGGHRDFVDTFRNRIHRFLEQVSAGTAPDAIDGSGADGLAAQKVLQGAIDSVVTGGVIQL</sequence>
<dbReference type="AlphaFoldDB" id="A0AAE3VI16"/>
<dbReference type="RefSeq" id="WP_307262613.1">
    <property type="nucleotide sequence ID" value="NZ_JAUSVL010000001.1"/>
</dbReference>
<dbReference type="InterPro" id="IPR000683">
    <property type="entry name" value="Gfo/Idh/MocA-like_OxRdtase_N"/>
</dbReference>
<feature type="domain" description="GFO/IDH/MocA-like oxidoreductase" evidence="2">
    <location>
        <begin position="136"/>
        <end position="244"/>
    </location>
</feature>
<evidence type="ECO:0000313" key="4">
    <source>
        <dbReference type="Proteomes" id="UP001238163"/>
    </source>
</evidence>
<gene>
    <name evidence="3" type="ORF">J3R75_002868</name>
</gene>
<keyword evidence="4" id="KW-1185">Reference proteome</keyword>
<organism evidence="3 4">
    <name type="scientific">Oligosphaera ethanolica</name>
    <dbReference type="NCBI Taxonomy" id="760260"/>
    <lineage>
        <taxon>Bacteria</taxon>
        <taxon>Pseudomonadati</taxon>
        <taxon>Lentisphaerota</taxon>
        <taxon>Oligosphaeria</taxon>
        <taxon>Oligosphaerales</taxon>
        <taxon>Oligosphaeraceae</taxon>
        <taxon>Oligosphaera</taxon>
    </lineage>
</organism>
<name>A0AAE3VI16_9BACT</name>
<dbReference type="GO" id="GO:0000166">
    <property type="term" value="F:nucleotide binding"/>
    <property type="evidence" value="ECO:0007669"/>
    <property type="project" value="InterPro"/>
</dbReference>
<dbReference type="InterPro" id="IPR055170">
    <property type="entry name" value="GFO_IDH_MocA-like_dom"/>
</dbReference>
<comment type="caution">
    <text evidence="3">The sequence shown here is derived from an EMBL/GenBank/DDBJ whole genome shotgun (WGS) entry which is preliminary data.</text>
</comment>
<dbReference type="Proteomes" id="UP001238163">
    <property type="component" value="Unassembled WGS sequence"/>
</dbReference>
<dbReference type="PANTHER" id="PTHR43377:SF1">
    <property type="entry name" value="BILIVERDIN REDUCTASE A"/>
    <property type="match status" value="1"/>
</dbReference>
<dbReference type="SUPFAM" id="SSF51735">
    <property type="entry name" value="NAD(P)-binding Rossmann-fold domains"/>
    <property type="match status" value="1"/>
</dbReference>